<reference evidence="1" key="2">
    <citation type="submission" date="2015-03" db="EMBL/GenBank/DDBJ databases">
        <authorList>
            <person name="Chow C.-E.T."/>
            <person name="Winget D.M."/>
            <person name="White R.A.III."/>
            <person name="Hallam S.J."/>
            <person name="Suttle C.A."/>
        </authorList>
    </citation>
    <scope>NUCLEOTIDE SEQUENCE</scope>
    <source>
        <strain evidence="1">Oxic1_7</strain>
    </source>
</reference>
<reference evidence="1" key="1">
    <citation type="journal article" date="2015" name="Front. Microbiol.">
        <title>Combining genomic sequencing methods to explore viral diversity and reveal potential virus-host interactions.</title>
        <authorList>
            <person name="Chow C.E."/>
            <person name="Winget D.M."/>
            <person name="White R.A.III."/>
            <person name="Hallam S.J."/>
            <person name="Suttle C.A."/>
        </authorList>
    </citation>
    <scope>NUCLEOTIDE SEQUENCE</scope>
    <source>
        <strain evidence="1">Oxic1_7</strain>
    </source>
</reference>
<name>A0A0F7LAS6_9VIRU</name>
<accession>A0A0F7LAS6</accession>
<dbReference type="EMBL" id="KR029602">
    <property type="protein sequence ID" value="AKH48276.1"/>
    <property type="molecule type" value="Genomic_DNA"/>
</dbReference>
<sequence>MSMLSNPLDFSSAIISSNAMTSCSKPSLALINSPMYVSMASSDIEFSISCCICLIW</sequence>
<evidence type="ECO:0000313" key="1">
    <source>
        <dbReference type="EMBL" id="AKH48276.1"/>
    </source>
</evidence>
<organism evidence="1">
    <name type="scientific">uncultured marine virus</name>
    <dbReference type="NCBI Taxonomy" id="186617"/>
    <lineage>
        <taxon>Viruses</taxon>
        <taxon>environmental samples</taxon>
    </lineage>
</organism>
<proteinExistence type="predicted"/>
<protein>
    <submittedName>
        <fullName evidence="1">Uncharacterized protein</fullName>
    </submittedName>
</protein>